<sequence>MYSVRDKHVPQAITGLWKGMTGLDAKKQAIEITDILEVVKAFETHQIGNTIPPLHMPDQVQAQVDQANLERIVVDQYPLTYSTLNILSPGCEEEASNVVAFVNILQGAAFEEVEAAKTENLDQ</sequence>
<evidence type="ECO:0000313" key="1">
    <source>
        <dbReference type="EMBL" id="THF94004.1"/>
    </source>
</evidence>
<keyword evidence="2" id="KW-1185">Reference proteome</keyword>
<name>A0A4S4CVS4_CAMSN</name>
<dbReference type="AlphaFoldDB" id="A0A4S4CVS4"/>
<dbReference type="Proteomes" id="UP000306102">
    <property type="component" value="Unassembled WGS sequence"/>
</dbReference>
<gene>
    <name evidence="1" type="ORF">TEA_020413</name>
</gene>
<organism evidence="1 2">
    <name type="scientific">Camellia sinensis var. sinensis</name>
    <name type="common">China tea</name>
    <dbReference type="NCBI Taxonomy" id="542762"/>
    <lineage>
        <taxon>Eukaryota</taxon>
        <taxon>Viridiplantae</taxon>
        <taxon>Streptophyta</taxon>
        <taxon>Embryophyta</taxon>
        <taxon>Tracheophyta</taxon>
        <taxon>Spermatophyta</taxon>
        <taxon>Magnoliopsida</taxon>
        <taxon>eudicotyledons</taxon>
        <taxon>Gunneridae</taxon>
        <taxon>Pentapetalae</taxon>
        <taxon>asterids</taxon>
        <taxon>Ericales</taxon>
        <taxon>Theaceae</taxon>
        <taxon>Camellia</taxon>
    </lineage>
</organism>
<accession>A0A4S4CVS4</accession>
<comment type="caution">
    <text evidence="1">The sequence shown here is derived from an EMBL/GenBank/DDBJ whole genome shotgun (WGS) entry which is preliminary data.</text>
</comment>
<dbReference type="EMBL" id="SDRB02013807">
    <property type="protein sequence ID" value="THF94004.1"/>
    <property type="molecule type" value="Genomic_DNA"/>
</dbReference>
<proteinExistence type="predicted"/>
<protein>
    <submittedName>
        <fullName evidence="1">Uncharacterized protein</fullName>
    </submittedName>
</protein>
<reference evidence="1 2" key="1">
    <citation type="journal article" date="2018" name="Proc. Natl. Acad. Sci. U.S.A.">
        <title>Draft genome sequence of Camellia sinensis var. sinensis provides insights into the evolution of the tea genome and tea quality.</title>
        <authorList>
            <person name="Wei C."/>
            <person name="Yang H."/>
            <person name="Wang S."/>
            <person name="Zhao J."/>
            <person name="Liu C."/>
            <person name="Gao L."/>
            <person name="Xia E."/>
            <person name="Lu Y."/>
            <person name="Tai Y."/>
            <person name="She G."/>
            <person name="Sun J."/>
            <person name="Cao H."/>
            <person name="Tong W."/>
            <person name="Gao Q."/>
            <person name="Li Y."/>
            <person name="Deng W."/>
            <person name="Jiang X."/>
            <person name="Wang W."/>
            <person name="Chen Q."/>
            <person name="Zhang S."/>
            <person name="Li H."/>
            <person name="Wu J."/>
            <person name="Wang P."/>
            <person name="Li P."/>
            <person name="Shi C."/>
            <person name="Zheng F."/>
            <person name="Jian J."/>
            <person name="Huang B."/>
            <person name="Shan D."/>
            <person name="Shi M."/>
            <person name="Fang C."/>
            <person name="Yue Y."/>
            <person name="Li F."/>
            <person name="Li D."/>
            <person name="Wei S."/>
            <person name="Han B."/>
            <person name="Jiang C."/>
            <person name="Yin Y."/>
            <person name="Xia T."/>
            <person name="Zhang Z."/>
            <person name="Bennetzen J.L."/>
            <person name="Zhao S."/>
            <person name="Wan X."/>
        </authorList>
    </citation>
    <scope>NUCLEOTIDE SEQUENCE [LARGE SCALE GENOMIC DNA]</scope>
    <source>
        <strain evidence="2">cv. Shuchazao</strain>
        <tissue evidence="1">Leaf</tissue>
    </source>
</reference>
<evidence type="ECO:0000313" key="2">
    <source>
        <dbReference type="Proteomes" id="UP000306102"/>
    </source>
</evidence>